<evidence type="ECO:0000313" key="2">
    <source>
        <dbReference type="EMBL" id="GBU03710.1"/>
    </source>
</evidence>
<evidence type="ECO:0000313" key="3">
    <source>
        <dbReference type="EMBL" id="TCS60840.1"/>
    </source>
</evidence>
<evidence type="ECO:0000313" key="5">
    <source>
        <dbReference type="Proteomes" id="UP000702954"/>
    </source>
</evidence>
<keyword evidence="5" id="KW-1185">Reference proteome</keyword>
<dbReference type="Proteomes" id="UP000702954">
    <property type="component" value="Unassembled WGS sequence"/>
</dbReference>
<evidence type="ECO:0000313" key="1">
    <source>
        <dbReference type="EMBL" id="GBU03480.1"/>
    </source>
</evidence>
<dbReference type="Proteomes" id="UP000294613">
    <property type="component" value="Unassembled WGS sequence"/>
</dbReference>
<name>A0A4R3J8G7_9FIRM</name>
<dbReference type="RefSeq" id="WP_116440870.1">
    <property type="nucleotide sequence ID" value="NZ_BHEO01000001.1"/>
</dbReference>
<dbReference type="EMBL" id="BHEO01000001">
    <property type="protein sequence ID" value="GBU03480.1"/>
    <property type="molecule type" value="Genomic_DNA"/>
</dbReference>
<dbReference type="EMBL" id="BHEO01000002">
    <property type="protein sequence ID" value="GBU03710.1"/>
    <property type="molecule type" value="Genomic_DNA"/>
</dbReference>
<evidence type="ECO:0000313" key="4">
    <source>
        <dbReference type="Proteomes" id="UP000294613"/>
    </source>
</evidence>
<protein>
    <submittedName>
        <fullName evidence="3">Transposon-encoded protein TnpW</fullName>
    </submittedName>
</protein>
<gene>
    <name evidence="3" type="ORF">EDD74_14028</name>
    <name evidence="1" type="ORF">FAEUMB_00210</name>
    <name evidence="2" type="ORF">FAEUMB_02510</name>
</gene>
<dbReference type="EMBL" id="SLZV01000040">
    <property type="protein sequence ID" value="TCS60840.1"/>
    <property type="molecule type" value="Genomic_DNA"/>
</dbReference>
<organism evidence="3 4">
    <name type="scientific">Faecalimonas umbilicata</name>
    <dbReference type="NCBI Taxonomy" id="1912855"/>
    <lineage>
        <taxon>Bacteria</taxon>
        <taxon>Bacillati</taxon>
        <taxon>Bacillota</taxon>
        <taxon>Clostridia</taxon>
        <taxon>Lachnospirales</taxon>
        <taxon>Lachnospiraceae</taxon>
        <taxon>Faecalimonas</taxon>
    </lineage>
</organism>
<accession>A0A4R3J8G7</accession>
<reference evidence="1 5" key="1">
    <citation type="journal article" date="2018" name="Int. J. Syst. Evol. Microbiol.">
        <title>Draft Genome Sequence of Faecalimonas umbilicata JCM 30896T, an Acetate-Producing Bacterium Isolated from Human Feces.</title>
        <authorList>
            <person name="Sakamoto M."/>
            <person name="Ikeyama N."/>
            <person name="Yuki M."/>
            <person name="Ohkuma M."/>
        </authorList>
    </citation>
    <scope>NUCLEOTIDE SEQUENCE [LARGE SCALE GENOMIC DNA]</scope>
    <source>
        <strain evidence="1 5">EGH7</strain>
    </source>
</reference>
<dbReference type="AlphaFoldDB" id="A0A4R3J8G7"/>
<proteinExistence type="predicted"/>
<comment type="caution">
    <text evidence="3">The sequence shown here is derived from an EMBL/GenBank/DDBJ whole genome shotgun (WGS) entry which is preliminary data.</text>
</comment>
<reference evidence="3 4" key="2">
    <citation type="submission" date="2019-03" db="EMBL/GenBank/DDBJ databases">
        <title>Genomic Encyclopedia of Type Strains, Phase IV (KMG-IV): sequencing the most valuable type-strain genomes for metagenomic binning, comparative biology and taxonomic classification.</title>
        <authorList>
            <person name="Goeker M."/>
        </authorList>
    </citation>
    <scope>NUCLEOTIDE SEQUENCE [LARGE SCALE GENOMIC DNA]</scope>
    <source>
        <strain evidence="3 4">DSM 103426</strain>
    </source>
</reference>
<sequence length="62" mass="7118">MKERNCSYSTRIGKTTFIVNVKQSETAQKPLNTVFQEICKHEVLEDCSKDKSSILENHKKSS</sequence>